<dbReference type="Gene3D" id="2.60.40.150">
    <property type="entry name" value="C2 domain"/>
    <property type="match status" value="1"/>
</dbReference>
<accession>A0A5C3QHG8</accession>
<dbReference type="InterPro" id="IPR000008">
    <property type="entry name" value="C2_dom"/>
</dbReference>
<evidence type="ECO:0000313" key="4">
    <source>
        <dbReference type="Proteomes" id="UP000305067"/>
    </source>
</evidence>
<dbReference type="InterPro" id="IPR035892">
    <property type="entry name" value="C2_domain_sf"/>
</dbReference>
<evidence type="ECO:0000313" key="3">
    <source>
        <dbReference type="EMBL" id="TFK99618.1"/>
    </source>
</evidence>
<proteinExistence type="predicted"/>
<gene>
    <name evidence="3" type="ORF">BDV98DRAFT_510009</name>
</gene>
<dbReference type="STRING" id="1884261.A0A5C3QHG8"/>
<protein>
    <submittedName>
        <fullName evidence="3">C2 domain-containing protein</fullName>
    </submittedName>
</protein>
<name>A0A5C3QHG8_9AGAR</name>
<dbReference type="PROSITE" id="PS50004">
    <property type="entry name" value="C2"/>
    <property type="match status" value="1"/>
</dbReference>
<reference evidence="3 4" key="1">
    <citation type="journal article" date="2019" name="Nat. Ecol. Evol.">
        <title>Megaphylogeny resolves global patterns of mushroom evolution.</title>
        <authorList>
            <person name="Varga T."/>
            <person name="Krizsan K."/>
            <person name="Foldi C."/>
            <person name="Dima B."/>
            <person name="Sanchez-Garcia M."/>
            <person name="Sanchez-Ramirez S."/>
            <person name="Szollosi G.J."/>
            <person name="Szarkandi J.G."/>
            <person name="Papp V."/>
            <person name="Albert L."/>
            <person name="Andreopoulos W."/>
            <person name="Angelini C."/>
            <person name="Antonin V."/>
            <person name="Barry K.W."/>
            <person name="Bougher N.L."/>
            <person name="Buchanan P."/>
            <person name="Buyck B."/>
            <person name="Bense V."/>
            <person name="Catcheside P."/>
            <person name="Chovatia M."/>
            <person name="Cooper J."/>
            <person name="Damon W."/>
            <person name="Desjardin D."/>
            <person name="Finy P."/>
            <person name="Geml J."/>
            <person name="Haridas S."/>
            <person name="Hughes K."/>
            <person name="Justo A."/>
            <person name="Karasinski D."/>
            <person name="Kautmanova I."/>
            <person name="Kiss B."/>
            <person name="Kocsube S."/>
            <person name="Kotiranta H."/>
            <person name="LaButti K.M."/>
            <person name="Lechner B.E."/>
            <person name="Liimatainen K."/>
            <person name="Lipzen A."/>
            <person name="Lukacs Z."/>
            <person name="Mihaltcheva S."/>
            <person name="Morgado L.N."/>
            <person name="Niskanen T."/>
            <person name="Noordeloos M.E."/>
            <person name="Ohm R.A."/>
            <person name="Ortiz-Santana B."/>
            <person name="Ovrebo C."/>
            <person name="Racz N."/>
            <person name="Riley R."/>
            <person name="Savchenko A."/>
            <person name="Shiryaev A."/>
            <person name="Soop K."/>
            <person name="Spirin V."/>
            <person name="Szebenyi C."/>
            <person name="Tomsovsky M."/>
            <person name="Tulloss R.E."/>
            <person name="Uehling J."/>
            <person name="Grigoriev I.V."/>
            <person name="Vagvolgyi C."/>
            <person name="Papp T."/>
            <person name="Martin F.M."/>
            <person name="Miettinen O."/>
            <person name="Hibbett D.S."/>
            <person name="Nagy L.G."/>
        </authorList>
    </citation>
    <scope>NUCLEOTIDE SEQUENCE [LARGE SCALE GENOMIC DNA]</scope>
    <source>
        <strain evidence="3 4">CBS 309.79</strain>
    </source>
</reference>
<dbReference type="EMBL" id="ML178832">
    <property type="protein sequence ID" value="TFK99618.1"/>
    <property type="molecule type" value="Genomic_DNA"/>
</dbReference>
<dbReference type="Proteomes" id="UP000305067">
    <property type="component" value="Unassembled WGS sequence"/>
</dbReference>
<dbReference type="SMART" id="SM00239">
    <property type="entry name" value="C2"/>
    <property type="match status" value="1"/>
</dbReference>
<dbReference type="AlphaFoldDB" id="A0A5C3QHG8"/>
<dbReference type="PANTHER" id="PTHR47052:SF3">
    <property type="entry name" value="INGRESSION PROTEIN 1"/>
    <property type="match status" value="1"/>
</dbReference>
<dbReference type="OrthoDB" id="270970at2759"/>
<feature type="compositionally biased region" description="Basic and acidic residues" evidence="1">
    <location>
        <begin position="175"/>
        <end position="185"/>
    </location>
</feature>
<organism evidence="3 4">
    <name type="scientific">Pterulicium gracile</name>
    <dbReference type="NCBI Taxonomy" id="1884261"/>
    <lineage>
        <taxon>Eukaryota</taxon>
        <taxon>Fungi</taxon>
        <taxon>Dikarya</taxon>
        <taxon>Basidiomycota</taxon>
        <taxon>Agaricomycotina</taxon>
        <taxon>Agaricomycetes</taxon>
        <taxon>Agaricomycetidae</taxon>
        <taxon>Agaricales</taxon>
        <taxon>Pleurotineae</taxon>
        <taxon>Pterulaceae</taxon>
        <taxon>Pterulicium</taxon>
    </lineage>
</organism>
<dbReference type="InterPro" id="IPR052981">
    <property type="entry name" value="Ingression_C2_domain"/>
</dbReference>
<evidence type="ECO:0000259" key="2">
    <source>
        <dbReference type="PROSITE" id="PS50004"/>
    </source>
</evidence>
<feature type="region of interest" description="Disordered" evidence="1">
    <location>
        <begin position="133"/>
        <end position="185"/>
    </location>
</feature>
<feature type="domain" description="C2" evidence="2">
    <location>
        <begin position="1"/>
        <end position="111"/>
    </location>
</feature>
<keyword evidence="4" id="KW-1185">Reference proteome</keyword>
<dbReference type="PANTHER" id="PTHR47052">
    <property type="entry name" value="CONSERVED SERINE PROLINE-RICH PROTEIN (AFU_ORTHOLOGUE AFUA_2G01790)"/>
    <property type="match status" value="1"/>
</dbReference>
<feature type="non-terminal residue" evidence="3">
    <location>
        <position position="185"/>
    </location>
</feature>
<feature type="compositionally biased region" description="Pro residues" evidence="1">
    <location>
        <begin position="135"/>
        <end position="144"/>
    </location>
</feature>
<dbReference type="Pfam" id="PF00168">
    <property type="entry name" value="C2"/>
    <property type="match status" value="1"/>
</dbReference>
<dbReference type="SUPFAM" id="SSF49562">
    <property type="entry name" value="C2 domain (Calcium/lipid-binding domain, CaLB)"/>
    <property type="match status" value="1"/>
</dbReference>
<sequence length="185" mass="20744">MPAPPADVDGTLAVVVLKARNLSDKRFYKQDVYTIVSLASKSDKTPVDVKGGQNPLWDHELRFLVPKQVSEQNRTLEVACWCKQSREDELIAKGKLDIGETLRTGEFDDWIPLVEPSGQQRGDIYLEMTFFSNATPPPAPPPKENIPKVHGPHYSAQISEDINAKLQRRPTKLLPAERLHRPPAS</sequence>
<evidence type="ECO:0000256" key="1">
    <source>
        <dbReference type="SAM" id="MobiDB-lite"/>
    </source>
</evidence>